<comment type="similarity">
    <text evidence="2 9">Belongs to the DXR family.</text>
</comment>
<feature type="binding site" evidence="9">
    <location>
        <position position="216"/>
    </location>
    <ligand>
        <name>1-deoxy-D-xylulose 5-phosphate</name>
        <dbReference type="ChEBI" id="CHEBI:57792"/>
    </ligand>
</feature>
<feature type="binding site" evidence="9">
    <location>
        <position position="150"/>
    </location>
    <ligand>
        <name>Mn(2+)</name>
        <dbReference type="ChEBI" id="CHEBI:29035"/>
    </ligand>
</feature>
<dbReference type="InterPro" id="IPR026877">
    <property type="entry name" value="DXPR_C"/>
</dbReference>
<feature type="binding site" evidence="9">
    <location>
        <position position="151"/>
    </location>
    <ligand>
        <name>1-deoxy-D-xylulose 5-phosphate</name>
        <dbReference type="ChEBI" id="CHEBI:57792"/>
    </ligand>
</feature>
<dbReference type="EMBL" id="RKRE01000001">
    <property type="protein sequence ID" value="RPF49692.1"/>
    <property type="molecule type" value="Genomic_DNA"/>
</dbReference>
<feature type="domain" description="DXP reductoisomerase C-terminal" evidence="12">
    <location>
        <begin position="259"/>
        <end position="375"/>
    </location>
</feature>
<dbReference type="SUPFAM" id="SSF69055">
    <property type="entry name" value="1-deoxy-D-xylulose-5-phosphate reductoisomerase, C-terminal domain"/>
    <property type="match status" value="1"/>
</dbReference>
<dbReference type="PANTHER" id="PTHR30525">
    <property type="entry name" value="1-DEOXY-D-XYLULOSE 5-PHOSPHATE REDUCTOISOMERASE"/>
    <property type="match status" value="1"/>
</dbReference>
<comment type="caution">
    <text evidence="13">The sequence shown here is derived from an EMBL/GenBank/DDBJ whole genome shotgun (WGS) entry which is preliminary data.</text>
</comment>
<evidence type="ECO:0000313" key="13">
    <source>
        <dbReference type="EMBL" id="RPF49692.1"/>
    </source>
</evidence>
<dbReference type="FunFam" id="3.40.50.720:FF:000045">
    <property type="entry name" value="1-deoxy-D-xylulose 5-phosphate reductoisomerase"/>
    <property type="match status" value="1"/>
</dbReference>
<dbReference type="PANTHER" id="PTHR30525:SF0">
    <property type="entry name" value="1-DEOXY-D-XYLULOSE 5-PHOSPHATE REDUCTOISOMERASE, CHLOROPLASTIC"/>
    <property type="match status" value="1"/>
</dbReference>
<keyword evidence="6 9" id="KW-0464">Manganese</keyword>
<feature type="binding site" evidence="9">
    <location>
        <position position="203"/>
    </location>
    <ligand>
        <name>NADPH</name>
        <dbReference type="ChEBI" id="CHEBI:57783"/>
    </ligand>
</feature>
<dbReference type="SUPFAM" id="SSF55347">
    <property type="entry name" value="Glyceraldehyde-3-phosphate dehydrogenase-like, C-terminal domain"/>
    <property type="match status" value="1"/>
</dbReference>
<feature type="binding site" evidence="9">
    <location>
        <position position="152"/>
    </location>
    <ligand>
        <name>1-deoxy-D-xylulose 5-phosphate</name>
        <dbReference type="ChEBI" id="CHEBI:57792"/>
    </ligand>
</feature>
<evidence type="ECO:0000259" key="12">
    <source>
        <dbReference type="Pfam" id="PF13288"/>
    </source>
</evidence>
<feature type="binding site" evidence="9">
    <location>
        <position position="13"/>
    </location>
    <ligand>
        <name>NADPH</name>
        <dbReference type="ChEBI" id="CHEBI:57783"/>
    </ligand>
</feature>
<proteinExistence type="inferred from homology"/>
<dbReference type="GO" id="GO:0030604">
    <property type="term" value="F:1-deoxy-D-xylulose-5-phosphate reductoisomerase activity"/>
    <property type="evidence" value="ECO:0007669"/>
    <property type="project" value="UniProtKB-UniRule"/>
</dbReference>
<feature type="binding site" evidence="9">
    <location>
        <position position="219"/>
    </location>
    <ligand>
        <name>Mn(2+)</name>
        <dbReference type="ChEBI" id="CHEBI:29035"/>
    </ligand>
</feature>
<dbReference type="Pfam" id="PF08436">
    <property type="entry name" value="DXP_redisom_C"/>
    <property type="match status" value="1"/>
</dbReference>
<dbReference type="GO" id="GO:0070402">
    <property type="term" value="F:NADPH binding"/>
    <property type="evidence" value="ECO:0007669"/>
    <property type="project" value="InterPro"/>
</dbReference>
<dbReference type="InterPro" id="IPR003821">
    <property type="entry name" value="DXP_reductoisomerase"/>
</dbReference>
<sequence length="386" mass="41386">MARGIAILGSTGSIGRQTLAIVQEFPERFVVRGLAAGRNWELLLEQTCRFRPQAVALLEKEDALRLKAALPPGVKTAVYWGHEGLLQVATLPDAAIVLTAVTGAAGLEPTLAAIEAGKDIALANKETLVAAGEIVVRRVREKGVRLLPVDSEHSAVWQCLDGRGGVAGIILTASGGPFRELNPEALARVTPDQALKHPTWQMGPKITVDSATLMNKGLEVIEAHWLFGVSYDNIRVLVHPQSIVHGMVEFADGNLVACLSITDMRLPILYALSYPERLANSLPRLDLAAVGRLSFEEPDTERFPALRLAYAAGKTGGTMPAVLNAANEVAVAAFLAGELPFTGIPEVVERVMARHKVEEKPELPAILSADQWARAAAAEVVRARHC</sequence>
<feature type="binding site" evidence="9">
    <location>
        <position position="39"/>
    </location>
    <ligand>
        <name>NADPH</name>
        <dbReference type="ChEBI" id="CHEBI:57783"/>
    </ligand>
</feature>
<evidence type="ECO:0000313" key="14">
    <source>
        <dbReference type="Proteomes" id="UP000282654"/>
    </source>
</evidence>
<feature type="binding site" evidence="9">
    <location>
        <position position="210"/>
    </location>
    <ligand>
        <name>1-deoxy-D-xylulose 5-phosphate</name>
        <dbReference type="ChEBI" id="CHEBI:57792"/>
    </ligand>
</feature>
<keyword evidence="7 9" id="KW-0414">Isoprene biosynthesis</keyword>
<comment type="catalytic activity">
    <reaction evidence="8">
        <text>2-C-methyl-D-erythritol 4-phosphate + NADP(+) = 1-deoxy-D-xylulose 5-phosphate + NADPH + H(+)</text>
        <dbReference type="Rhea" id="RHEA:13717"/>
        <dbReference type="ChEBI" id="CHEBI:15378"/>
        <dbReference type="ChEBI" id="CHEBI:57783"/>
        <dbReference type="ChEBI" id="CHEBI:57792"/>
        <dbReference type="ChEBI" id="CHEBI:58262"/>
        <dbReference type="ChEBI" id="CHEBI:58349"/>
        <dbReference type="EC" id="1.1.1.267"/>
    </reaction>
    <physiologicalReaction direction="right-to-left" evidence="8">
        <dbReference type="Rhea" id="RHEA:13719"/>
    </physiologicalReaction>
</comment>
<comment type="cofactor">
    <cofactor evidence="9">
        <name>Mg(2+)</name>
        <dbReference type="ChEBI" id="CHEBI:18420"/>
    </cofactor>
    <cofactor evidence="9">
        <name>Mn(2+)</name>
        <dbReference type="ChEBI" id="CHEBI:29035"/>
    </cofactor>
</comment>
<feature type="binding site" evidence="9">
    <location>
        <position position="126"/>
    </location>
    <ligand>
        <name>NADPH</name>
        <dbReference type="ChEBI" id="CHEBI:57783"/>
    </ligand>
</feature>
<dbReference type="PIRSF" id="PIRSF006205">
    <property type="entry name" value="Dxp_reductismrs"/>
    <property type="match status" value="1"/>
</dbReference>
<dbReference type="InterPro" id="IPR013512">
    <property type="entry name" value="DXP_reductoisomerase_N"/>
</dbReference>
<keyword evidence="4 9" id="KW-0521">NADP</keyword>
<name>A0A3N5BPZ3_9THEO</name>
<dbReference type="SUPFAM" id="SSF51735">
    <property type="entry name" value="NAD(P)-binding Rossmann-fold domains"/>
    <property type="match status" value="1"/>
</dbReference>
<feature type="binding site" evidence="9">
    <location>
        <position position="37"/>
    </location>
    <ligand>
        <name>NADPH</name>
        <dbReference type="ChEBI" id="CHEBI:57783"/>
    </ligand>
</feature>
<dbReference type="EC" id="1.1.1.267" evidence="9"/>
<dbReference type="RefSeq" id="WP_281277413.1">
    <property type="nucleotide sequence ID" value="NZ_RKRE01000001.1"/>
</dbReference>
<evidence type="ECO:0000256" key="2">
    <source>
        <dbReference type="ARBA" id="ARBA00006825"/>
    </source>
</evidence>
<evidence type="ECO:0000259" key="10">
    <source>
        <dbReference type="Pfam" id="PF02670"/>
    </source>
</evidence>
<evidence type="ECO:0000259" key="11">
    <source>
        <dbReference type="Pfam" id="PF08436"/>
    </source>
</evidence>
<evidence type="ECO:0000256" key="6">
    <source>
        <dbReference type="ARBA" id="ARBA00023211"/>
    </source>
</evidence>
<feature type="binding site" evidence="9">
    <location>
        <position position="11"/>
    </location>
    <ligand>
        <name>NADPH</name>
        <dbReference type="ChEBI" id="CHEBI:57783"/>
    </ligand>
</feature>
<dbReference type="InterPro" id="IPR036169">
    <property type="entry name" value="DXPR_C_sf"/>
</dbReference>
<feature type="binding site" evidence="9">
    <location>
        <position position="215"/>
    </location>
    <ligand>
        <name>1-deoxy-D-xylulose 5-phosphate</name>
        <dbReference type="ChEBI" id="CHEBI:57792"/>
    </ligand>
</feature>
<evidence type="ECO:0000256" key="3">
    <source>
        <dbReference type="ARBA" id="ARBA00022723"/>
    </source>
</evidence>
<protein>
    <recommendedName>
        <fullName evidence="9">1-deoxy-D-xylulose 5-phosphate reductoisomerase</fullName>
        <shortName evidence="9">DXP reductoisomerase</shortName>
        <ecNumber evidence="9">1.1.1.267</ecNumber>
    </recommendedName>
    <alternativeName>
        <fullName evidence="9">1-deoxyxylulose-5-phosphate reductoisomerase</fullName>
    </alternativeName>
    <alternativeName>
        <fullName evidence="9">2-C-methyl-D-erythritol 4-phosphate synthase</fullName>
    </alternativeName>
</protein>
<dbReference type="Pfam" id="PF13288">
    <property type="entry name" value="DXPR_C"/>
    <property type="match status" value="1"/>
</dbReference>
<dbReference type="GO" id="GO:0030145">
    <property type="term" value="F:manganese ion binding"/>
    <property type="evidence" value="ECO:0007669"/>
    <property type="project" value="TreeGrafter"/>
</dbReference>
<dbReference type="NCBIfam" id="TIGR00243">
    <property type="entry name" value="Dxr"/>
    <property type="match status" value="1"/>
</dbReference>
<evidence type="ECO:0000256" key="7">
    <source>
        <dbReference type="ARBA" id="ARBA00023229"/>
    </source>
</evidence>
<dbReference type="NCBIfam" id="NF009114">
    <property type="entry name" value="PRK12464.1"/>
    <property type="match status" value="1"/>
</dbReference>
<keyword evidence="5 9" id="KW-0560">Oxidoreductase</keyword>
<dbReference type="GO" id="GO:0016853">
    <property type="term" value="F:isomerase activity"/>
    <property type="evidence" value="ECO:0007669"/>
    <property type="project" value="UniProtKB-KW"/>
</dbReference>
<feature type="binding site" evidence="9">
    <location>
        <position position="14"/>
    </location>
    <ligand>
        <name>NADPH</name>
        <dbReference type="ChEBI" id="CHEBI:57783"/>
    </ligand>
</feature>
<dbReference type="Gene3D" id="1.10.1740.10">
    <property type="match status" value="1"/>
</dbReference>
<feature type="binding site" evidence="9">
    <location>
        <position position="125"/>
    </location>
    <ligand>
        <name>1-deoxy-D-xylulose 5-phosphate</name>
        <dbReference type="ChEBI" id="CHEBI:57792"/>
    </ligand>
</feature>
<feature type="binding site" evidence="9">
    <location>
        <position position="38"/>
    </location>
    <ligand>
        <name>NADPH</name>
        <dbReference type="ChEBI" id="CHEBI:57783"/>
    </ligand>
</feature>
<feature type="domain" description="1-deoxy-D-xylulose 5-phosphate reductoisomerase N-terminal" evidence="10">
    <location>
        <begin position="5"/>
        <end position="132"/>
    </location>
</feature>
<comment type="function">
    <text evidence="9">Catalyzes the NADPH-dependent rearrangement and reduction of 1-deoxy-D-xylulose-5-phosphate (DXP) to 2-C-methyl-D-erythritol 4-phosphate (MEP).</text>
</comment>
<keyword evidence="3 9" id="KW-0479">Metal-binding</keyword>
<dbReference type="Proteomes" id="UP000282654">
    <property type="component" value="Unassembled WGS sequence"/>
</dbReference>
<dbReference type="UniPathway" id="UPA00056">
    <property type="reaction ID" value="UER00092"/>
</dbReference>
<feature type="binding site" evidence="9">
    <location>
        <position position="124"/>
    </location>
    <ligand>
        <name>NADPH</name>
        <dbReference type="ChEBI" id="CHEBI:57783"/>
    </ligand>
</feature>
<keyword evidence="9" id="KW-0460">Magnesium</keyword>
<accession>A0A3N5BPZ3</accession>
<evidence type="ECO:0000256" key="4">
    <source>
        <dbReference type="ARBA" id="ARBA00022857"/>
    </source>
</evidence>
<feature type="binding site" evidence="9">
    <location>
        <position position="152"/>
    </location>
    <ligand>
        <name>Mn(2+)</name>
        <dbReference type="ChEBI" id="CHEBI:29035"/>
    </ligand>
</feature>
<feature type="binding site" evidence="9">
    <location>
        <position position="197"/>
    </location>
    <ligand>
        <name>1-deoxy-D-xylulose 5-phosphate</name>
        <dbReference type="ChEBI" id="CHEBI:57792"/>
    </ligand>
</feature>
<comment type="pathway">
    <text evidence="1 9">Isoprenoid biosynthesis; isopentenyl diphosphate biosynthesis via DXP pathway; isopentenyl diphosphate from 1-deoxy-D-xylulose 5-phosphate: step 1/6.</text>
</comment>
<evidence type="ECO:0000256" key="1">
    <source>
        <dbReference type="ARBA" id="ARBA00005094"/>
    </source>
</evidence>
<dbReference type="InterPro" id="IPR036291">
    <property type="entry name" value="NAD(P)-bd_dom_sf"/>
</dbReference>
<feature type="domain" description="1-deoxy-D-xylulose 5-phosphate reductoisomerase C-terminal" evidence="11">
    <location>
        <begin position="146"/>
        <end position="227"/>
    </location>
</feature>
<evidence type="ECO:0000256" key="8">
    <source>
        <dbReference type="ARBA" id="ARBA00048543"/>
    </source>
</evidence>
<evidence type="ECO:0000256" key="5">
    <source>
        <dbReference type="ARBA" id="ARBA00023002"/>
    </source>
</evidence>
<dbReference type="GO" id="GO:0051484">
    <property type="term" value="P:isopentenyl diphosphate biosynthetic process, methylerythritol 4-phosphate pathway involved in terpenoid biosynthetic process"/>
    <property type="evidence" value="ECO:0007669"/>
    <property type="project" value="UniProtKB-ARBA"/>
</dbReference>
<evidence type="ECO:0000256" key="9">
    <source>
        <dbReference type="HAMAP-Rule" id="MF_00183"/>
    </source>
</evidence>
<gene>
    <name evidence="9" type="primary">dxr</name>
    <name evidence="13" type="ORF">EDD75_0512</name>
</gene>
<dbReference type="Gene3D" id="3.40.50.720">
    <property type="entry name" value="NAD(P)-binding Rossmann-like Domain"/>
    <property type="match status" value="1"/>
</dbReference>
<feature type="binding site" evidence="9">
    <location>
        <position position="219"/>
    </location>
    <ligand>
        <name>1-deoxy-D-xylulose 5-phosphate</name>
        <dbReference type="ChEBI" id="CHEBI:57792"/>
    </ligand>
</feature>
<feature type="binding site" evidence="9">
    <location>
        <position position="174"/>
    </location>
    <ligand>
        <name>1-deoxy-D-xylulose 5-phosphate</name>
        <dbReference type="ChEBI" id="CHEBI:57792"/>
    </ligand>
</feature>
<dbReference type="AlphaFoldDB" id="A0A3N5BPZ3"/>
<keyword evidence="14" id="KW-1185">Reference proteome</keyword>
<dbReference type="InterPro" id="IPR013644">
    <property type="entry name" value="DXP_reductoisomerase_C"/>
</dbReference>
<feature type="binding site" evidence="9">
    <location>
        <position position="12"/>
    </location>
    <ligand>
        <name>NADPH</name>
        <dbReference type="ChEBI" id="CHEBI:57783"/>
    </ligand>
</feature>
<dbReference type="HAMAP" id="MF_00183">
    <property type="entry name" value="DXP_reductoisom"/>
    <property type="match status" value="1"/>
</dbReference>
<reference evidence="13 14" key="1">
    <citation type="submission" date="2018-11" db="EMBL/GenBank/DDBJ databases">
        <title>Genomic Encyclopedia of Type Strains, Phase IV (KMG-IV): sequencing the most valuable type-strain genomes for metagenomic binning, comparative biology and taxonomic classification.</title>
        <authorList>
            <person name="Goeker M."/>
        </authorList>
    </citation>
    <scope>NUCLEOTIDE SEQUENCE [LARGE SCALE GENOMIC DNA]</scope>
    <source>
        <strain evidence="13 14">DSM 102936</strain>
    </source>
</reference>
<organism evidence="13 14">
    <name type="scientific">Thermodesulfitimonas autotrophica</name>
    <dbReference type="NCBI Taxonomy" id="1894989"/>
    <lineage>
        <taxon>Bacteria</taxon>
        <taxon>Bacillati</taxon>
        <taxon>Bacillota</taxon>
        <taxon>Clostridia</taxon>
        <taxon>Thermoanaerobacterales</taxon>
        <taxon>Thermoanaerobacteraceae</taxon>
        <taxon>Thermodesulfitimonas</taxon>
    </lineage>
</organism>
<keyword evidence="13" id="KW-0413">Isomerase</keyword>
<dbReference type="Pfam" id="PF02670">
    <property type="entry name" value="DXP_reductoisom"/>
    <property type="match status" value="1"/>
</dbReference>